<feature type="signal peptide" evidence="1">
    <location>
        <begin position="1"/>
        <end position="26"/>
    </location>
</feature>
<accession>A0A117PF02</accession>
<dbReference type="RefSeq" id="WP_062148156.1">
    <property type="nucleotide sequence ID" value="NZ_KQ947986.1"/>
</dbReference>
<dbReference type="EMBL" id="LMWJ01000007">
    <property type="protein sequence ID" value="KUM78472.1"/>
    <property type="molecule type" value="Genomic_DNA"/>
</dbReference>
<dbReference type="AlphaFoldDB" id="A0A117PF02"/>
<evidence type="ECO:0000313" key="3">
    <source>
        <dbReference type="Proteomes" id="UP000054024"/>
    </source>
</evidence>
<reference evidence="2 3" key="1">
    <citation type="submission" date="2015-10" db="EMBL/GenBank/DDBJ databases">
        <title>Draft genome sequence of Streptomyces curacoi DSM 40107, type strain for the species Streptomyces curacoi.</title>
        <authorList>
            <person name="Ruckert C."/>
            <person name="Winkler A."/>
            <person name="Kalinowski J."/>
            <person name="Kampfer P."/>
            <person name="Glaeser S."/>
        </authorList>
    </citation>
    <scope>NUCLEOTIDE SEQUENCE [LARGE SCALE GENOMIC DNA]</scope>
    <source>
        <strain evidence="2 3">DSM 40107</strain>
    </source>
</reference>
<organism evidence="2 3">
    <name type="scientific">Streptomyces curacoi</name>
    <dbReference type="NCBI Taxonomy" id="146536"/>
    <lineage>
        <taxon>Bacteria</taxon>
        <taxon>Bacillati</taxon>
        <taxon>Actinomycetota</taxon>
        <taxon>Actinomycetes</taxon>
        <taxon>Kitasatosporales</taxon>
        <taxon>Streptomycetaceae</taxon>
        <taxon>Streptomyces</taxon>
    </lineage>
</organism>
<feature type="chain" id="PRO_5007153106" description="DUF5666 domain-containing protein" evidence="1">
    <location>
        <begin position="27"/>
        <end position="118"/>
    </location>
</feature>
<name>A0A117PF02_9ACTN</name>
<keyword evidence="1" id="KW-0732">Signal</keyword>
<dbReference type="Proteomes" id="UP000054024">
    <property type="component" value="Unassembled WGS sequence"/>
</dbReference>
<keyword evidence="3" id="KW-1185">Reference proteome</keyword>
<evidence type="ECO:0000313" key="2">
    <source>
        <dbReference type="EMBL" id="KUM78472.1"/>
    </source>
</evidence>
<evidence type="ECO:0008006" key="4">
    <source>
        <dbReference type="Google" id="ProtNLM"/>
    </source>
</evidence>
<sequence>MAKRMNSVRRALVSAGLVGILGVAAAAPGQAAEPTRTATASAVSTQAQTARQLFACQGTIKAFKDDYLELSVSGEVVRFDLTKGTWYYGPMMMGARATVYAYKSNGENVAVLIVATLR</sequence>
<evidence type="ECO:0000256" key="1">
    <source>
        <dbReference type="SAM" id="SignalP"/>
    </source>
</evidence>
<comment type="caution">
    <text evidence="2">The sequence shown here is derived from an EMBL/GenBank/DDBJ whole genome shotgun (WGS) entry which is preliminary data.</text>
</comment>
<dbReference type="OrthoDB" id="9922162at2"/>
<gene>
    <name evidence="2" type="ORF">AQI70_13500</name>
</gene>
<proteinExistence type="predicted"/>
<protein>
    <recommendedName>
        <fullName evidence="4">DUF5666 domain-containing protein</fullName>
    </recommendedName>
</protein>